<proteinExistence type="predicted"/>
<name>A0AAE3Y8H0_9FLAO</name>
<feature type="compositionally biased region" description="Basic and acidic residues" evidence="2">
    <location>
        <begin position="737"/>
        <end position="750"/>
    </location>
</feature>
<accession>A0AAE3Y8H0</accession>
<organism evidence="3 4">
    <name type="scientific">Chryseobacterium rhizosphaerae</name>
    <dbReference type="NCBI Taxonomy" id="395937"/>
    <lineage>
        <taxon>Bacteria</taxon>
        <taxon>Pseudomonadati</taxon>
        <taxon>Bacteroidota</taxon>
        <taxon>Flavobacteriia</taxon>
        <taxon>Flavobacteriales</taxon>
        <taxon>Weeksellaceae</taxon>
        <taxon>Chryseobacterium group</taxon>
        <taxon>Chryseobacterium</taxon>
    </lineage>
</organism>
<sequence>MEINNTKLTAIIIPQGNTGFNEQYRALTIQEGQKFTVSIKEYEEEKKKILDKIDLITKEKDKIDAELDKQSNDYLDEANKRYKQGGNWLKMEKHNGKEATHVQVSLDNNVRIAREKADKIKKQKDSEIKKHQNALDALEKTCKSIVWAWQLAKSRSSKPEGRNEKLEAGPVQSDMTLDSHIYGGGFAWIEPFWEKGKPTGSPKNGIYIHTSPKNSTVKAAEWYGFKDSENPVKIQGPVASGSKVQLHIYTQSMYGKNIGVELKANGEILKANSYSWGIEVSASKTKNEEPSKTNGAKYDILESEDLFLTEVEIYDCSDANSIKPPAEAVTGYLLNDRDGKKQDYLNVQKAVLNLYIDPAWCMRKTGIITVVPTIHYDGKKQEMAAATLKISASSTPDIKIPESGNKPVFIDNVETNFEAFHHCRYDVIKGSYAKLDDRKDNENQEIIIFDSKKANPERTELYMPVIAGHKQARRNVKITLDSNTVECSFDGDKVNDHEKKVIDLSLIQEAVVVEENTRVDEHLIFDTNKDFKLGNITFSKEEEGHEDTNDDNEINASHSTTSGSAKGSVGISSTSKATTFKDERKIGRYPNSDTEIVLDIGYQYNGALIKYIWPTRKAIVQNYSVLLHTCAYPQKTLNIQVYPDIKWILQFAYDCDPEEFNEMRGDAYDKYLVKVEKLDDKYKPKEVESKISSIDTDLENARENLRTAKKENKKNAKKLIEKLEAKKAKQQAKSKKYNKESLKAKKEHKKDRPDLFNFKENISSGLSDLVLSLNVEYDRPGEAIEISASYKRYVNLVKQLIDIKNTIELILDGKKKSKKKLDKKFKEINEAKAEENFKKMGDALKGRPLISVDIIPPSLAILGSWYAENPKDINNDQVGIVGEIQVMAKPIIGAEITMDFLGLAQKAHPIARGIITIIDIAAALKIAPEINIDLIVSGQLEIEGKLRYNSASKTSNFNQDSLSKDAEDDSPLTVSGVFSIELTAEIKYETKRDTFFFGNITAYAEAKFTIKTGVTLSGAIKADENGFFIDPLLTFHGLTVKASLAVGYIAESYKGGEYSSGEYSKEFELVLIHEYEGKFEDSKGEEIKLYIS</sequence>
<gene>
    <name evidence="3" type="ORF">J2787_000888</name>
</gene>
<protein>
    <submittedName>
        <fullName evidence="3">Uncharacterized protein</fullName>
    </submittedName>
</protein>
<dbReference type="AlphaFoldDB" id="A0AAE3Y8H0"/>
<keyword evidence="1" id="KW-0175">Coiled coil</keyword>
<reference evidence="3" key="1">
    <citation type="submission" date="2023-07" db="EMBL/GenBank/DDBJ databases">
        <title>Sorghum-associated microbial communities from plants grown in Nebraska, USA.</title>
        <authorList>
            <person name="Schachtman D."/>
        </authorList>
    </citation>
    <scope>NUCLEOTIDE SEQUENCE</scope>
    <source>
        <strain evidence="3">DS2360</strain>
    </source>
</reference>
<evidence type="ECO:0000256" key="1">
    <source>
        <dbReference type="SAM" id="Coils"/>
    </source>
</evidence>
<feature type="coiled-coil region" evidence="1">
    <location>
        <begin position="39"/>
        <end position="73"/>
    </location>
</feature>
<evidence type="ECO:0000256" key="2">
    <source>
        <dbReference type="SAM" id="MobiDB-lite"/>
    </source>
</evidence>
<comment type="caution">
    <text evidence="3">The sequence shown here is derived from an EMBL/GenBank/DDBJ whole genome shotgun (WGS) entry which is preliminary data.</text>
</comment>
<dbReference type="EMBL" id="JAVDQY010000001">
    <property type="protein sequence ID" value="MDR6525518.1"/>
    <property type="molecule type" value="Genomic_DNA"/>
</dbReference>
<dbReference type="Proteomes" id="UP001184861">
    <property type="component" value="Unassembled WGS sequence"/>
</dbReference>
<feature type="region of interest" description="Disordered" evidence="2">
    <location>
        <begin position="541"/>
        <end position="570"/>
    </location>
</feature>
<evidence type="ECO:0000313" key="4">
    <source>
        <dbReference type="Proteomes" id="UP001184861"/>
    </source>
</evidence>
<feature type="region of interest" description="Disordered" evidence="2">
    <location>
        <begin position="727"/>
        <end position="750"/>
    </location>
</feature>
<dbReference type="RefSeq" id="WP_309944936.1">
    <property type="nucleotide sequence ID" value="NZ_JAVDQY010000001.1"/>
</dbReference>
<feature type="compositionally biased region" description="Polar residues" evidence="2">
    <location>
        <begin position="554"/>
        <end position="570"/>
    </location>
</feature>
<evidence type="ECO:0000313" key="3">
    <source>
        <dbReference type="EMBL" id="MDR6525518.1"/>
    </source>
</evidence>